<evidence type="ECO:0000313" key="2">
    <source>
        <dbReference type="EMBL" id="KIS35332.1"/>
    </source>
</evidence>
<evidence type="ECO:0000256" key="1">
    <source>
        <dbReference type="SAM" id="Phobius"/>
    </source>
</evidence>
<feature type="transmembrane region" description="Helical" evidence="1">
    <location>
        <begin position="6"/>
        <end position="23"/>
    </location>
</feature>
<protein>
    <submittedName>
        <fullName evidence="2">Uncharacterized protein</fullName>
    </submittedName>
</protein>
<gene>
    <name evidence="2" type="ORF">NTHI1209_00938</name>
</gene>
<dbReference type="Proteomes" id="UP000050700">
    <property type="component" value="Unassembled WGS sequence"/>
</dbReference>
<organism evidence="2">
    <name type="scientific">Haemophilus influenzae</name>
    <dbReference type="NCBI Taxonomy" id="727"/>
    <lineage>
        <taxon>Bacteria</taxon>
        <taxon>Pseudomonadati</taxon>
        <taxon>Pseudomonadota</taxon>
        <taxon>Gammaproteobacteria</taxon>
        <taxon>Pasteurellales</taxon>
        <taxon>Pasteurellaceae</taxon>
        <taxon>Haemophilus</taxon>
    </lineage>
</organism>
<sequence>MHLYIATIISWRFFMASFYNLLFKSSISMARTGDEPLFSLRFV</sequence>
<keyword evidence="1" id="KW-0812">Transmembrane</keyword>
<dbReference type="PATRIC" id="fig|727.582.peg.859"/>
<comment type="caution">
    <text evidence="2">The sequence shown here is derived from an EMBL/GenBank/DDBJ whole genome shotgun (WGS) entry which is preliminary data.</text>
</comment>
<keyword evidence="1" id="KW-0472">Membrane</keyword>
<reference evidence="2" key="1">
    <citation type="submission" date="2014-05" db="EMBL/GenBank/DDBJ databases">
        <title>Methylome analysis of the phasevarions of Haemophilus influenzae.</title>
        <authorList>
            <person name="Atack J.M."/>
            <person name="Fox K.L."/>
            <person name="Power P.M."/>
            <person name="Clark T."/>
            <person name="Jurcisek J."/>
            <person name="Korlach J."/>
            <person name="Bakaletz L.O."/>
            <person name="Jennings M.P."/>
        </authorList>
    </citation>
    <scope>NUCLEOTIDE SEQUENCE [LARGE SCALE GENOMIC DNA]</scope>
    <source>
        <strain evidence="2">1209</strain>
    </source>
</reference>
<keyword evidence="1" id="KW-1133">Transmembrane helix</keyword>
<name>A0A158SWT8_HAEIF</name>
<dbReference type="EMBL" id="JMQP01000002">
    <property type="protein sequence ID" value="KIS35332.1"/>
    <property type="molecule type" value="Genomic_DNA"/>
</dbReference>
<accession>A0A158SWT8</accession>
<proteinExistence type="predicted"/>
<dbReference type="AlphaFoldDB" id="A0A158SWT8"/>